<dbReference type="AlphaFoldDB" id="A0A6M4YB70"/>
<name>A0A6M4YB70_AERME</name>
<dbReference type="InterPro" id="IPR009061">
    <property type="entry name" value="DNA-bd_dom_put_sf"/>
</dbReference>
<reference evidence="1 2" key="1">
    <citation type="submission" date="2019-03" db="EMBL/GenBank/DDBJ databases">
        <title>Novel transposon Tn6433 accelerates the dissemination of tet(E) in Aeromonas from aerobic biofilm under oxytetracycline stress.</title>
        <authorList>
            <person name="Shi Y."/>
            <person name="Tian Z."/>
            <person name="Zhang Y."/>
            <person name="Zhang H."/>
            <person name="Yang M."/>
        </authorList>
    </citation>
    <scope>NUCLEOTIDE SEQUENCE [LARGE SCALE GENOMIC DNA]</scope>
    <source>
        <strain evidence="1 2">T0.1-19</strain>
    </source>
</reference>
<accession>A0A6M4YB70</accession>
<sequence length="69" mass="8116">MSDIIDSDVLGDVRLLSTGQLAKLLCRKPQTIRKWLSQENLPDGLPMPLKINRRNFWRYEDIRNYLSTI</sequence>
<dbReference type="EMBL" id="CP038441">
    <property type="protein sequence ID" value="QJT22594.1"/>
    <property type="molecule type" value="Genomic_DNA"/>
</dbReference>
<dbReference type="Proteomes" id="UP000501427">
    <property type="component" value="Chromosome"/>
</dbReference>
<protein>
    <submittedName>
        <fullName evidence="1">DNA-binding protein</fullName>
    </submittedName>
</protein>
<gene>
    <name evidence="1" type="ORF">E4184_15030</name>
</gene>
<organism evidence="1 2">
    <name type="scientific">Aeromonas media</name>
    <dbReference type="NCBI Taxonomy" id="651"/>
    <lineage>
        <taxon>Bacteria</taxon>
        <taxon>Pseudomonadati</taxon>
        <taxon>Pseudomonadota</taxon>
        <taxon>Gammaproteobacteria</taxon>
        <taxon>Aeromonadales</taxon>
        <taxon>Aeromonadaceae</taxon>
        <taxon>Aeromonas</taxon>
    </lineage>
</organism>
<keyword evidence="1" id="KW-0238">DNA-binding</keyword>
<dbReference type="RefSeq" id="WP_080988668.1">
    <property type="nucleotide sequence ID" value="NZ_CAWPJG010000001.1"/>
</dbReference>
<dbReference type="GO" id="GO:0003677">
    <property type="term" value="F:DNA binding"/>
    <property type="evidence" value="ECO:0007669"/>
    <property type="project" value="UniProtKB-KW"/>
</dbReference>
<evidence type="ECO:0000313" key="1">
    <source>
        <dbReference type="EMBL" id="QJT22594.1"/>
    </source>
</evidence>
<evidence type="ECO:0000313" key="2">
    <source>
        <dbReference type="Proteomes" id="UP000501427"/>
    </source>
</evidence>
<dbReference type="SUPFAM" id="SSF46955">
    <property type="entry name" value="Putative DNA-binding domain"/>
    <property type="match status" value="1"/>
</dbReference>
<proteinExistence type="predicted"/>